<dbReference type="Proteomes" id="UP000001593">
    <property type="component" value="Unassembled WGS sequence"/>
</dbReference>
<name>A7S7K0_NEMVE</name>
<proteinExistence type="predicted"/>
<accession>A7S7K0</accession>
<dbReference type="AlphaFoldDB" id="A7S7K0"/>
<dbReference type="eggNOG" id="ENOG502QS72">
    <property type="taxonomic scope" value="Eukaryota"/>
</dbReference>
<evidence type="ECO:0000313" key="2">
    <source>
        <dbReference type="EMBL" id="EDO40320.1"/>
    </source>
</evidence>
<dbReference type="EMBL" id="DS469593">
    <property type="protein sequence ID" value="EDO40320.1"/>
    <property type="molecule type" value="Genomic_DNA"/>
</dbReference>
<organism evidence="2 3">
    <name type="scientific">Nematostella vectensis</name>
    <name type="common">Starlet sea anemone</name>
    <dbReference type="NCBI Taxonomy" id="45351"/>
    <lineage>
        <taxon>Eukaryota</taxon>
        <taxon>Metazoa</taxon>
        <taxon>Cnidaria</taxon>
        <taxon>Anthozoa</taxon>
        <taxon>Hexacorallia</taxon>
        <taxon>Actiniaria</taxon>
        <taxon>Edwardsiidae</taxon>
        <taxon>Nematostella</taxon>
    </lineage>
</organism>
<dbReference type="Pfam" id="PF04784">
    <property type="entry name" value="DUF547"/>
    <property type="match status" value="1"/>
</dbReference>
<evidence type="ECO:0000313" key="3">
    <source>
        <dbReference type="Proteomes" id="UP000001593"/>
    </source>
</evidence>
<dbReference type="PhylomeDB" id="A7S7K0"/>
<dbReference type="STRING" id="45351.A7S7K0"/>
<dbReference type="InterPro" id="IPR006869">
    <property type="entry name" value="DUF547"/>
</dbReference>
<dbReference type="OMA" id="YQAFWIN"/>
<dbReference type="PANTHER" id="PTHR46361">
    <property type="entry name" value="ELECTRON CARRIER/ PROTEIN DISULFIDE OXIDOREDUCTASE"/>
    <property type="match status" value="1"/>
</dbReference>
<dbReference type="PANTHER" id="PTHR46361:SF3">
    <property type="entry name" value="ELECTRON CARRIER_ PROTEIN DISULFIDE OXIDOREDUCTASE"/>
    <property type="match status" value="1"/>
</dbReference>
<keyword evidence="3" id="KW-1185">Reference proteome</keyword>
<gene>
    <name evidence="2" type="ORF">NEMVEDRAFT_v1g208025</name>
</gene>
<protein>
    <recommendedName>
        <fullName evidence="1">DUF547 domain-containing protein</fullName>
    </recommendedName>
</protein>
<sequence>MAESQTNKLIRILNDEETKEPGAILQALELSRQMQRLILKMKGDFMDSDGKGVDYNSLKGSALFQDYIRKARELKFVDLWGTLDIYNALTIHGLASQVGANLPNSVLEITNFWKKTAYNIGGFVLTLDDIEHGILRANKPHPSSPEPLFNLNDPRLQLTLPCLDPRIHFALVCGAKSCPAINVYSAKNLDAGLTAAAKSFITQEVFLSDGVVTLSKIFNWYKGDFATDTVGLLRWIAQYSQPTDKEQIEELLKNGEEAIQLQWKDYNWKLNKL</sequence>
<feature type="domain" description="DUF547" evidence="1">
    <location>
        <begin position="85"/>
        <end position="201"/>
    </location>
</feature>
<dbReference type="InParanoid" id="A7S7K0"/>
<evidence type="ECO:0000259" key="1">
    <source>
        <dbReference type="Pfam" id="PF04784"/>
    </source>
</evidence>
<dbReference type="HOGENOM" id="CLU_054137_0_1_1"/>
<reference evidence="2 3" key="1">
    <citation type="journal article" date="2007" name="Science">
        <title>Sea anemone genome reveals ancestral eumetazoan gene repertoire and genomic organization.</title>
        <authorList>
            <person name="Putnam N.H."/>
            <person name="Srivastava M."/>
            <person name="Hellsten U."/>
            <person name="Dirks B."/>
            <person name="Chapman J."/>
            <person name="Salamov A."/>
            <person name="Terry A."/>
            <person name="Shapiro H."/>
            <person name="Lindquist E."/>
            <person name="Kapitonov V.V."/>
            <person name="Jurka J."/>
            <person name="Genikhovich G."/>
            <person name="Grigoriev I.V."/>
            <person name="Lucas S.M."/>
            <person name="Steele R.E."/>
            <person name="Finnerty J.R."/>
            <person name="Technau U."/>
            <person name="Martindale M.Q."/>
            <person name="Rokhsar D.S."/>
        </authorList>
    </citation>
    <scope>NUCLEOTIDE SEQUENCE [LARGE SCALE GENOMIC DNA]</scope>
    <source>
        <strain evidence="3">CH2 X CH6</strain>
    </source>
</reference>